<dbReference type="RefSeq" id="WP_329528805.1">
    <property type="nucleotide sequence ID" value="NZ_JBHTMM010000129.1"/>
</dbReference>
<gene>
    <name evidence="2" type="ORF">ACFQ5X_43560</name>
</gene>
<proteinExistence type="predicted"/>
<reference evidence="3" key="1">
    <citation type="journal article" date="2019" name="Int. J. Syst. Evol. Microbiol.">
        <title>The Global Catalogue of Microorganisms (GCM) 10K type strain sequencing project: providing services to taxonomists for standard genome sequencing and annotation.</title>
        <authorList>
            <consortium name="The Broad Institute Genomics Platform"/>
            <consortium name="The Broad Institute Genome Sequencing Center for Infectious Disease"/>
            <person name="Wu L."/>
            <person name="Ma J."/>
        </authorList>
    </citation>
    <scope>NUCLEOTIDE SEQUENCE [LARGE SCALE GENOMIC DNA]</scope>
    <source>
        <strain evidence="3">CGMCC 4.7020</strain>
    </source>
</reference>
<dbReference type="Proteomes" id="UP001597058">
    <property type="component" value="Unassembled WGS sequence"/>
</dbReference>
<dbReference type="EMBL" id="JBHTMM010000129">
    <property type="protein sequence ID" value="MFD1312636.1"/>
    <property type="molecule type" value="Genomic_DNA"/>
</dbReference>
<evidence type="ECO:0000313" key="3">
    <source>
        <dbReference type="Proteomes" id="UP001597058"/>
    </source>
</evidence>
<protein>
    <submittedName>
        <fullName evidence="2">Uncharacterized protein</fullName>
    </submittedName>
</protein>
<evidence type="ECO:0000256" key="1">
    <source>
        <dbReference type="SAM" id="MobiDB-lite"/>
    </source>
</evidence>
<feature type="region of interest" description="Disordered" evidence="1">
    <location>
        <begin position="1"/>
        <end position="57"/>
    </location>
</feature>
<organism evidence="2 3">
    <name type="scientific">Streptomyces kaempferi</name>
    <dbReference type="NCBI Taxonomy" id="333725"/>
    <lineage>
        <taxon>Bacteria</taxon>
        <taxon>Bacillati</taxon>
        <taxon>Actinomycetota</taxon>
        <taxon>Actinomycetes</taxon>
        <taxon>Kitasatosporales</taxon>
        <taxon>Streptomycetaceae</taxon>
        <taxon>Streptomyces</taxon>
    </lineage>
</organism>
<name>A0ABW3XSQ1_9ACTN</name>
<comment type="caution">
    <text evidence="2">The sequence shown here is derived from an EMBL/GenBank/DDBJ whole genome shotgun (WGS) entry which is preliminary data.</text>
</comment>
<accession>A0ABW3XSQ1</accession>
<keyword evidence="3" id="KW-1185">Reference proteome</keyword>
<evidence type="ECO:0000313" key="2">
    <source>
        <dbReference type="EMBL" id="MFD1312636.1"/>
    </source>
</evidence>
<feature type="compositionally biased region" description="Pro residues" evidence="1">
    <location>
        <begin position="1"/>
        <end position="10"/>
    </location>
</feature>
<sequence>MLPAEPPTPLPEEDPSEPELRSQAEPVPAGPPPDPAGAATAHSGKAGADDVAEYEPL</sequence>